<proteinExistence type="predicted"/>
<accession>A0A0C3B297</accession>
<dbReference type="Proteomes" id="UP000054097">
    <property type="component" value="Unassembled WGS sequence"/>
</dbReference>
<dbReference type="EMBL" id="KN824283">
    <property type="protein sequence ID" value="KIM30960.1"/>
    <property type="molecule type" value="Genomic_DNA"/>
</dbReference>
<gene>
    <name evidence="1" type="ORF">M408DRAFT_327875</name>
</gene>
<protein>
    <submittedName>
        <fullName evidence="1">Uncharacterized protein</fullName>
    </submittedName>
</protein>
<dbReference type="HOGENOM" id="CLU_2607515_0_0_1"/>
<evidence type="ECO:0000313" key="1">
    <source>
        <dbReference type="EMBL" id="KIM30960.1"/>
    </source>
</evidence>
<dbReference type="AlphaFoldDB" id="A0A0C3B297"/>
<sequence length="79" mass="9168">MQTGASDWVTIQINVLIYAIRHRPSWVGWPPESPLYKTPQVATYPEDPQVTSQLQQSSHTNTNRIMVRTYMQLSYHLPL</sequence>
<keyword evidence="2" id="KW-1185">Reference proteome</keyword>
<organism evidence="1 2">
    <name type="scientific">Serendipita vermifera MAFF 305830</name>
    <dbReference type="NCBI Taxonomy" id="933852"/>
    <lineage>
        <taxon>Eukaryota</taxon>
        <taxon>Fungi</taxon>
        <taxon>Dikarya</taxon>
        <taxon>Basidiomycota</taxon>
        <taxon>Agaricomycotina</taxon>
        <taxon>Agaricomycetes</taxon>
        <taxon>Sebacinales</taxon>
        <taxon>Serendipitaceae</taxon>
        <taxon>Serendipita</taxon>
    </lineage>
</organism>
<reference evidence="2" key="2">
    <citation type="submission" date="2015-01" db="EMBL/GenBank/DDBJ databases">
        <title>Evolutionary Origins and Diversification of the Mycorrhizal Mutualists.</title>
        <authorList>
            <consortium name="DOE Joint Genome Institute"/>
            <consortium name="Mycorrhizal Genomics Consortium"/>
            <person name="Kohler A."/>
            <person name="Kuo A."/>
            <person name="Nagy L.G."/>
            <person name="Floudas D."/>
            <person name="Copeland A."/>
            <person name="Barry K.W."/>
            <person name="Cichocki N."/>
            <person name="Veneault-Fourrey C."/>
            <person name="LaButti K."/>
            <person name="Lindquist E.A."/>
            <person name="Lipzen A."/>
            <person name="Lundell T."/>
            <person name="Morin E."/>
            <person name="Murat C."/>
            <person name="Riley R."/>
            <person name="Ohm R."/>
            <person name="Sun H."/>
            <person name="Tunlid A."/>
            <person name="Henrissat B."/>
            <person name="Grigoriev I.V."/>
            <person name="Hibbett D.S."/>
            <person name="Martin F."/>
        </authorList>
    </citation>
    <scope>NUCLEOTIDE SEQUENCE [LARGE SCALE GENOMIC DNA]</scope>
    <source>
        <strain evidence="2">MAFF 305830</strain>
    </source>
</reference>
<reference evidence="1 2" key="1">
    <citation type="submission" date="2014-04" db="EMBL/GenBank/DDBJ databases">
        <authorList>
            <consortium name="DOE Joint Genome Institute"/>
            <person name="Kuo A."/>
            <person name="Zuccaro A."/>
            <person name="Kohler A."/>
            <person name="Nagy L.G."/>
            <person name="Floudas D."/>
            <person name="Copeland A."/>
            <person name="Barry K.W."/>
            <person name="Cichocki N."/>
            <person name="Veneault-Fourrey C."/>
            <person name="LaButti K."/>
            <person name="Lindquist E.A."/>
            <person name="Lipzen A."/>
            <person name="Lundell T."/>
            <person name="Morin E."/>
            <person name="Murat C."/>
            <person name="Sun H."/>
            <person name="Tunlid A."/>
            <person name="Henrissat B."/>
            <person name="Grigoriev I.V."/>
            <person name="Hibbett D.S."/>
            <person name="Martin F."/>
            <person name="Nordberg H.P."/>
            <person name="Cantor M.N."/>
            <person name="Hua S.X."/>
        </authorList>
    </citation>
    <scope>NUCLEOTIDE SEQUENCE [LARGE SCALE GENOMIC DNA]</scope>
    <source>
        <strain evidence="1 2">MAFF 305830</strain>
    </source>
</reference>
<name>A0A0C3B297_SERVB</name>
<evidence type="ECO:0000313" key="2">
    <source>
        <dbReference type="Proteomes" id="UP000054097"/>
    </source>
</evidence>